<protein>
    <recommendedName>
        <fullName evidence="3">Secreted protein</fullName>
    </recommendedName>
</protein>
<evidence type="ECO:0008006" key="3">
    <source>
        <dbReference type="Google" id="ProtNLM"/>
    </source>
</evidence>
<organism evidence="1 2">
    <name type="scientific">Trichogramma kaykai</name>
    <dbReference type="NCBI Taxonomy" id="54128"/>
    <lineage>
        <taxon>Eukaryota</taxon>
        <taxon>Metazoa</taxon>
        <taxon>Ecdysozoa</taxon>
        <taxon>Arthropoda</taxon>
        <taxon>Hexapoda</taxon>
        <taxon>Insecta</taxon>
        <taxon>Pterygota</taxon>
        <taxon>Neoptera</taxon>
        <taxon>Endopterygota</taxon>
        <taxon>Hymenoptera</taxon>
        <taxon>Apocrita</taxon>
        <taxon>Proctotrupomorpha</taxon>
        <taxon>Chalcidoidea</taxon>
        <taxon>Trichogrammatidae</taxon>
        <taxon>Trichogramma</taxon>
    </lineage>
</organism>
<dbReference type="EMBL" id="JBJJXI010000021">
    <property type="protein sequence ID" value="KAL3405365.1"/>
    <property type="molecule type" value="Genomic_DNA"/>
</dbReference>
<proteinExistence type="predicted"/>
<name>A0ABD2XJQ3_9HYME</name>
<sequence length="93" mass="10845">MKIFFMSLISRSACRAPNGKYDRRAASIPHSSHMIHENREFGDQRRHPNMHLNSLKTIAIERALKKCKVFVIFETVTQILFGRNTPKTDRKSM</sequence>
<keyword evidence="2" id="KW-1185">Reference proteome</keyword>
<gene>
    <name evidence="1" type="ORF">TKK_002383</name>
</gene>
<evidence type="ECO:0000313" key="2">
    <source>
        <dbReference type="Proteomes" id="UP001627154"/>
    </source>
</evidence>
<reference evidence="1 2" key="1">
    <citation type="journal article" date="2024" name="bioRxiv">
        <title>A reference genome for Trichogramma kaykai: A tiny desert-dwelling parasitoid wasp with competing sex-ratio distorters.</title>
        <authorList>
            <person name="Culotta J."/>
            <person name="Lindsey A.R."/>
        </authorList>
    </citation>
    <scope>NUCLEOTIDE SEQUENCE [LARGE SCALE GENOMIC DNA]</scope>
    <source>
        <strain evidence="1 2">KSX58</strain>
    </source>
</reference>
<dbReference type="AlphaFoldDB" id="A0ABD2XJQ3"/>
<dbReference type="Proteomes" id="UP001627154">
    <property type="component" value="Unassembled WGS sequence"/>
</dbReference>
<accession>A0ABD2XJQ3</accession>
<evidence type="ECO:0000313" key="1">
    <source>
        <dbReference type="EMBL" id="KAL3405365.1"/>
    </source>
</evidence>
<comment type="caution">
    <text evidence="1">The sequence shown here is derived from an EMBL/GenBank/DDBJ whole genome shotgun (WGS) entry which is preliminary data.</text>
</comment>